<evidence type="ECO:0000313" key="3">
    <source>
        <dbReference type="Proteomes" id="UP000298218"/>
    </source>
</evidence>
<dbReference type="Gene3D" id="3.90.550.10">
    <property type="entry name" value="Spore Coat Polysaccharide Biosynthesis Protein SpsA, Chain A"/>
    <property type="match status" value="1"/>
</dbReference>
<comment type="caution">
    <text evidence="2">The sequence shown here is derived from an EMBL/GenBank/DDBJ whole genome shotgun (WGS) entry which is preliminary data.</text>
</comment>
<dbReference type="AlphaFoldDB" id="A0A4Y8KLS0"/>
<dbReference type="SUPFAM" id="SSF53448">
    <property type="entry name" value="Nucleotide-diphospho-sugar transferases"/>
    <property type="match status" value="1"/>
</dbReference>
<feature type="domain" description="Glycosyltransferase 2-like" evidence="1">
    <location>
        <begin position="3"/>
        <end position="176"/>
    </location>
</feature>
<protein>
    <submittedName>
        <fullName evidence="2">Glycosyltransferase family 2 protein</fullName>
    </submittedName>
</protein>
<evidence type="ECO:0000313" key="2">
    <source>
        <dbReference type="EMBL" id="TFD76625.1"/>
    </source>
</evidence>
<dbReference type="PANTHER" id="PTHR22916">
    <property type="entry name" value="GLYCOSYLTRANSFERASE"/>
    <property type="match status" value="1"/>
</dbReference>
<dbReference type="InterPro" id="IPR029044">
    <property type="entry name" value="Nucleotide-diphossugar_trans"/>
</dbReference>
<keyword evidence="2" id="KW-0808">Transferase</keyword>
<dbReference type="Proteomes" id="UP000298218">
    <property type="component" value="Unassembled WGS sequence"/>
</dbReference>
<organism evidence="2 3">
    <name type="scientific">Cryobacterium psychrophilum</name>
    <dbReference type="NCBI Taxonomy" id="41988"/>
    <lineage>
        <taxon>Bacteria</taxon>
        <taxon>Bacillati</taxon>
        <taxon>Actinomycetota</taxon>
        <taxon>Actinomycetes</taxon>
        <taxon>Micrococcales</taxon>
        <taxon>Microbacteriaceae</taxon>
        <taxon>Cryobacterium</taxon>
    </lineage>
</organism>
<name>A0A4Y8KLS0_9MICO</name>
<reference evidence="2 3" key="1">
    <citation type="submission" date="2019-03" db="EMBL/GenBank/DDBJ databases">
        <title>Genomics of glacier-inhabiting Cryobacterium strains.</title>
        <authorList>
            <person name="Liu Q."/>
            <person name="Xin Y.-H."/>
        </authorList>
    </citation>
    <scope>NUCLEOTIDE SEQUENCE [LARGE SCALE GENOMIC DNA]</scope>
    <source>
        <strain evidence="2 3">CGMCC 1.4292</strain>
    </source>
</reference>
<dbReference type="EMBL" id="SOHQ01000035">
    <property type="protein sequence ID" value="TFD76625.1"/>
    <property type="molecule type" value="Genomic_DNA"/>
</dbReference>
<dbReference type="InterPro" id="IPR001173">
    <property type="entry name" value="Glyco_trans_2-like"/>
</dbReference>
<proteinExistence type="predicted"/>
<gene>
    <name evidence="2" type="ORF">E3T53_13240</name>
</gene>
<keyword evidence="3" id="KW-1185">Reference proteome</keyword>
<dbReference type="GO" id="GO:0016758">
    <property type="term" value="F:hexosyltransferase activity"/>
    <property type="evidence" value="ECO:0007669"/>
    <property type="project" value="UniProtKB-ARBA"/>
</dbReference>
<dbReference type="PANTHER" id="PTHR22916:SF3">
    <property type="entry name" value="UDP-GLCNAC:BETAGAL BETA-1,3-N-ACETYLGLUCOSAMINYLTRANSFERASE-LIKE PROTEIN 1"/>
    <property type="match status" value="1"/>
</dbReference>
<dbReference type="Pfam" id="PF00535">
    <property type="entry name" value="Glycos_transf_2"/>
    <property type="match status" value="1"/>
</dbReference>
<evidence type="ECO:0000259" key="1">
    <source>
        <dbReference type="Pfam" id="PF00535"/>
    </source>
</evidence>
<accession>A0A4Y8KLS0</accession>
<dbReference type="CDD" id="cd04196">
    <property type="entry name" value="GT_2_like_d"/>
    <property type="match status" value="1"/>
</dbReference>
<sequence length="321" mass="34909">MVSVALCTHNGAEFLGAQLHSILNQTRVPDEIVISDDASTDATLSLALEIFGDRTAPALTVMQNSTALGVTANFAQALAACSGDLLALCDQDDVWSPVKMEQMLAEFAGRPGLLLLHSDARLVGQDGEPMGATLFGALSLSAEEKRSVHQGIAFSVLLRRNIVTGATAMLRRELLERAEPFPASWVHDEWLAMIAAATGEMDMLEAPLIDYRQHGRNEIGVSSLTLRIGINRLRVSRADRNARLLNRAQSLADRVESSGFALTESDAQAIEEKLCHERIRSGLPASRARRLRPVVAEWSTGRYARYGLGLQDIVRDLTQPA</sequence>
<dbReference type="OrthoDB" id="9802649at2"/>